<gene>
    <name evidence="2" type="ORF">HMPREF9473_03964</name>
</gene>
<dbReference type="GO" id="GO:0000156">
    <property type="term" value="F:phosphorelay response regulator activity"/>
    <property type="evidence" value="ECO:0007669"/>
    <property type="project" value="InterPro"/>
</dbReference>
<sequence>MKVSLEQDLSREDIEVLIRYASMNQTVRKLERLITSVDRGVECSRDEERLWVNAGDIFYIESVDKRTFVYGESEVYRCDKRLYQLEEELAGAGFVKASKSCILNVNVLESIRPLRNSRMEATLSNGEKVDVTRKYVSAIKEKVLGR</sequence>
<reference evidence="2 3" key="1">
    <citation type="submission" date="2011-08" db="EMBL/GenBank/DDBJ databases">
        <title>The Genome Sequence of Clostridium hathewayi WAL-18680.</title>
        <authorList>
            <consortium name="The Broad Institute Genome Sequencing Platform"/>
            <person name="Earl A."/>
            <person name="Ward D."/>
            <person name="Feldgarden M."/>
            <person name="Gevers D."/>
            <person name="Finegold S.M."/>
            <person name="Summanen P.H."/>
            <person name="Molitoris D.R."/>
            <person name="Song M."/>
            <person name="Daigneault M."/>
            <person name="Allen-Vercoe E."/>
            <person name="Young S.K."/>
            <person name="Zeng Q."/>
            <person name="Gargeya S."/>
            <person name="Fitzgerald M."/>
            <person name="Haas B."/>
            <person name="Abouelleil A."/>
            <person name="Alvarado L."/>
            <person name="Arachchi H.M."/>
            <person name="Berlin A."/>
            <person name="Brown A."/>
            <person name="Chapman S.B."/>
            <person name="Chen Z."/>
            <person name="Dunbar C."/>
            <person name="Freedman E."/>
            <person name="Gearin G."/>
            <person name="Gellesch M."/>
            <person name="Goldberg J."/>
            <person name="Griggs A."/>
            <person name="Gujja S."/>
            <person name="Heiman D."/>
            <person name="Howarth C."/>
            <person name="Larson L."/>
            <person name="Lui A."/>
            <person name="MacDonald P.J.P."/>
            <person name="Montmayeur A."/>
            <person name="Murphy C."/>
            <person name="Neiman D."/>
            <person name="Pearson M."/>
            <person name="Priest M."/>
            <person name="Roberts A."/>
            <person name="Saif S."/>
            <person name="Shea T."/>
            <person name="Shenoy N."/>
            <person name="Sisk P."/>
            <person name="Stolte C."/>
            <person name="Sykes S."/>
            <person name="Wortman J."/>
            <person name="Nusbaum C."/>
            <person name="Birren B."/>
        </authorList>
    </citation>
    <scope>NUCLEOTIDE SEQUENCE [LARGE SCALE GENOMIC DNA]</scope>
    <source>
        <strain evidence="2 3">WAL-18680</strain>
    </source>
</reference>
<name>G5IKD6_9FIRM</name>
<dbReference type="PANTHER" id="PTHR37299:SF4">
    <property type="entry name" value="TRANSCRIPTIONAL REGULATOR"/>
    <property type="match status" value="1"/>
</dbReference>
<dbReference type="Pfam" id="PF04397">
    <property type="entry name" value="LytTR"/>
    <property type="match status" value="1"/>
</dbReference>
<dbReference type="OrthoDB" id="9808614at2"/>
<organism evidence="2 3">
    <name type="scientific">Hungatella hathewayi WAL-18680</name>
    <dbReference type="NCBI Taxonomy" id="742737"/>
    <lineage>
        <taxon>Bacteria</taxon>
        <taxon>Bacillati</taxon>
        <taxon>Bacillota</taxon>
        <taxon>Clostridia</taxon>
        <taxon>Lachnospirales</taxon>
        <taxon>Lachnospiraceae</taxon>
        <taxon>Hungatella</taxon>
    </lineage>
</organism>
<dbReference type="PATRIC" id="fig|742737.3.peg.3949"/>
<dbReference type="Gene3D" id="2.40.50.1020">
    <property type="entry name" value="LytTr DNA-binding domain"/>
    <property type="match status" value="1"/>
</dbReference>
<keyword evidence="3" id="KW-1185">Reference proteome</keyword>
<dbReference type="SMART" id="SM00850">
    <property type="entry name" value="LytTR"/>
    <property type="match status" value="1"/>
</dbReference>
<evidence type="ECO:0000313" key="2">
    <source>
        <dbReference type="EMBL" id="EHI58042.1"/>
    </source>
</evidence>
<dbReference type="PROSITE" id="PS50930">
    <property type="entry name" value="HTH_LYTTR"/>
    <property type="match status" value="1"/>
</dbReference>
<dbReference type="RefSeq" id="WP_006781955.1">
    <property type="nucleotide sequence ID" value="NZ_CP040506.1"/>
</dbReference>
<dbReference type="HOGENOM" id="CLU_106729_0_0_9"/>
<dbReference type="AlphaFoldDB" id="G5IKD6"/>
<dbReference type="Proteomes" id="UP000005384">
    <property type="component" value="Unassembled WGS sequence"/>
</dbReference>
<dbReference type="GO" id="GO:0003677">
    <property type="term" value="F:DNA binding"/>
    <property type="evidence" value="ECO:0007669"/>
    <property type="project" value="InterPro"/>
</dbReference>
<dbReference type="EMBL" id="ADLN01000109">
    <property type="protein sequence ID" value="EHI58042.1"/>
    <property type="molecule type" value="Genomic_DNA"/>
</dbReference>
<proteinExistence type="predicted"/>
<dbReference type="InterPro" id="IPR046947">
    <property type="entry name" value="LytR-like"/>
</dbReference>
<feature type="domain" description="HTH LytTR-type" evidence="1">
    <location>
        <begin position="41"/>
        <end position="145"/>
    </location>
</feature>
<evidence type="ECO:0000259" key="1">
    <source>
        <dbReference type="PROSITE" id="PS50930"/>
    </source>
</evidence>
<accession>G5IKD6</accession>
<evidence type="ECO:0000313" key="3">
    <source>
        <dbReference type="Proteomes" id="UP000005384"/>
    </source>
</evidence>
<comment type="caution">
    <text evidence="2">The sequence shown here is derived from an EMBL/GenBank/DDBJ whole genome shotgun (WGS) entry which is preliminary data.</text>
</comment>
<dbReference type="InterPro" id="IPR007492">
    <property type="entry name" value="LytTR_DNA-bd_dom"/>
</dbReference>
<protein>
    <recommendedName>
        <fullName evidence="1">HTH LytTR-type domain-containing protein</fullName>
    </recommendedName>
</protein>
<dbReference type="PANTHER" id="PTHR37299">
    <property type="entry name" value="TRANSCRIPTIONAL REGULATOR-RELATED"/>
    <property type="match status" value="1"/>
</dbReference>